<gene>
    <name evidence="2" type="ORF">GCM10007876_25600</name>
</gene>
<dbReference type="InterPro" id="IPR007384">
    <property type="entry name" value="UCP006257"/>
</dbReference>
<dbReference type="RefSeq" id="WP_284381933.1">
    <property type="nucleotide sequence ID" value="NZ_BSNM01000015.1"/>
</dbReference>
<dbReference type="EMBL" id="BSNM01000015">
    <property type="protein sequence ID" value="GLQ32081.1"/>
    <property type="molecule type" value="Genomic_DNA"/>
</dbReference>
<feature type="domain" description="YqcC-like" evidence="1">
    <location>
        <begin position="11"/>
        <end position="107"/>
    </location>
</feature>
<name>A0AA37W8Z9_9GAMM</name>
<dbReference type="PANTHER" id="PTHR39586:SF1">
    <property type="entry name" value="CYTOPLASMIC PROTEIN"/>
    <property type="match status" value="1"/>
</dbReference>
<dbReference type="GO" id="GO:0044010">
    <property type="term" value="P:single-species biofilm formation"/>
    <property type="evidence" value="ECO:0007669"/>
    <property type="project" value="TreeGrafter"/>
</dbReference>
<dbReference type="PANTHER" id="PTHR39586">
    <property type="entry name" value="CYTOPLASMIC PROTEIN-RELATED"/>
    <property type="match status" value="1"/>
</dbReference>
<comment type="caution">
    <text evidence="2">The sequence shown here is derived from an EMBL/GenBank/DDBJ whole genome shotgun (WGS) entry which is preliminary data.</text>
</comment>
<dbReference type="AlphaFoldDB" id="A0AA37W8Z9"/>
<evidence type="ECO:0000259" key="1">
    <source>
        <dbReference type="Pfam" id="PF04287"/>
    </source>
</evidence>
<proteinExistence type="predicted"/>
<dbReference type="InterPro" id="IPR036814">
    <property type="entry name" value="YqcC-like_sf"/>
</dbReference>
<keyword evidence="3" id="KW-1185">Reference proteome</keyword>
<evidence type="ECO:0000313" key="2">
    <source>
        <dbReference type="EMBL" id="GLQ32081.1"/>
    </source>
</evidence>
<reference evidence="2" key="2">
    <citation type="submission" date="2023-01" db="EMBL/GenBank/DDBJ databases">
        <title>Draft genome sequence of Litoribrevibacter albus strain NBRC 110071.</title>
        <authorList>
            <person name="Sun Q."/>
            <person name="Mori K."/>
        </authorList>
    </citation>
    <scope>NUCLEOTIDE SEQUENCE</scope>
    <source>
        <strain evidence="2">NBRC 110071</strain>
    </source>
</reference>
<dbReference type="Proteomes" id="UP001161389">
    <property type="component" value="Unassembled WGS sequence"/>
</dbReference>
<reference evidence="2" key="1">
    <citation type="journal article" date="2014" name="Int. J. Syst. Evol. Microbiol.">
        <title>Complete genome sequence of Corynebacterium casei LMG S-19264T (=DSM 44701T), isolated from a smear-ripened cheese.</title>
        <authorList>
            <consortium name="US DOE Joint Genome Institute (JGI-PGF)"/>
            <person name="Walter F."/>
            <person name="Albersmeier A."/>
            <person name="Kalinowski J."/>
            <person name="Ruckert C."/>
        </authorList>
    </citation>
    <scope>NUCLEOTIDE SEQUENCE</scope>
    <source>
        <strain evidence="2">NBRC 110071</strain>
    </source>
</reference>
<protein>
    <recommendedName>
        <fullName evidence="1">YqcC-like domain-containing protein</fullName>
    </recommendedName>
</protein>
<organism evidence="2 3">
    <name type="scientific">Litoribrevibacter albus</name>
    <dbReference type="NCBI Taxonomy" id="1473156"/>
    <lineage>
        <taxon>Bacteria</taxon>
        <taxon>Pseudomonadati</taxon>
        <taxon>Pseudomonadota</taxon>
        <taxon>Gammaproteobacteria</taxon>
        <taxon>Oceanospirillales</taxon>
        <taxon>Oceanospirillaceae</taxon>
        <taxon>Litoribrevibacter</taxon>
    </lineage>
</organism>
<dbReference type="Pfam" id="PF04287">
    <property type="entry name" value="DUF446"/>
    <property type="match status" value="1"/>
</dbReference>
<evidence type="ECO:0000313" key="3">
    <source>
        <dbReference type="Proteomes" id="UP001161389"/>
    </source>
</evidence>
<dbReference type="InterPro" id="IPR023376">
    <property type="entry name" value="YqcC-like_dom"/>
</dbReference>
<dbReference type="SUPFAM" id="SSF158452">
    <property type="entry name" value="YqcC-like"/>
    <property type="match status" value="1"/>
</dbReference>
<accession>A0AA37W8Z9</accession>
<sequence>MTNTTSQQYVQIKQLLIDLENELMSLAVWSETPPSPEAFLSQQPFAYDTMTLVEWIQYIFIPKMSELIEMEGPLPSRCGISPMAEEYFKQSGLDISRLMGLLASIDQELGGLAEN</sequence>
<dbReference type="Gene3D" id="1.20.1440.40">
    <property type="entry name" value="YqcC-like"/>
    <property type="match status" value="1"/>
</dbReference>
<dbReference type="PIRSF" id="PIRSF006257">
    <property type="entry name" value="UCP006257"/>
    <property type="match status" value="1"/>
</dbReference>